<evidence type="ECO:0000256" key="11">
    <source>
        <dbReference type="ARBA" id="ARBA00038000"/>
    </source>
</evidence>
<dbReference type="GO" id="GO:0004518">
    <property type="term" value="F:nuclease activity"/>
    <property type="evidence" value="ECO:0007669"/>
    <property type="project" value="UniProtKB-KW"/>
</dbReference>
<evidence type="ECO:0000259" key="15">
    <source>
        <dbReference type="Pfam" id="PF17760"/>
    </source>
</evidence>
<evidence type="ECO:0000256" key="14">
    <source>
        <dbReference type="SAM" id="MobiDB-lite"/>
    </source>
</evidence>
<evidence type="ECO:0000256" key="6">
    <source>
        <dbReference type="ARBA" id="ARBA00022769"/>
    </source>
</evidence>
<evidence type="ECO:0000256" key="7">
    <source>
        <dbReference type="ARBA" id="ARBA00022840"/>
    </source>
</evidence>
<evidence type="ECO:0000256" key="13">
    <source>
        <dbReference type="ARBA" id="ARBA00042156"/>
    </source>
</evidence>
<dbReference type="AlphaFoldDB" id="A0A250V3W0"/>
<dbReference type="GO" id="GO:0003677">
    <property type="term" value="F:DNA binding"/>
    <property type="evidence" value="ECO:0007669"/>
    <property type="project" value="UniProtKB-KW"/>
</dbReference>
<dbReference type="Gene3D" id="3.30.190.20">
    <property type="match status" value="1"/>
</dbReference>
<dbReference type="Proteomes" id="UP000217446">
    <property type="component" value="Unassembled WGS sequence"/>
</dbReference>
<feature type="compositionally biased region" description="Polar residues" evidence="14">
    <location>
        <begin position="128"/>
        <end position="141"/>
    </location>
</feature>
<sequence>MKDRLVIKGARRHNLRDISVELPRNALIVFTGVSGSDKSSLRLLYARVGRPNCPECGEPVERQPPQQIVDRLLAQGDGVRVQVPAPVVRDRKGEHADVFGQLRTDGFSRCGSTGRSIRSPGRRRWTGAGSTRPTWSWTGSR</sequence>
<keyword evidence="8" id="KW-0267">Excision nuclease</keyword>
<keyword evidence="3" id="KW-0677">Repeat</keyword>
<feature type="domain" description="UvrA interaction" evidence="15">
    <location>
        <begin position="63"/>
        <end position="111"/>
    </location>
</feature>
<keyword evidence="17" id="KW-1185">Reference proteome</keyword>
<evidence type="ECO:0000256" key="2">
    <source>
        <dbReference type="ARBA" id="ARBA00022490"/>
    </source>
</evidence>
<keyword evidence="9" id="KW-0238">DNA-binding</keyword>
<reference evidence="17" key="1">
    <citation type="submission" date="2017-05" db="EMBL/GenBank/DDBJ databases">
        <title>Streptomyces olivochromogenes NBRC 3561 whole genome shotgun sequence.</title>
        <authorList>
            <person name="Dohra H."/>
            <person name="Kodani S."/>
        </authorList>
    </citation>
    <scope>NUCLEOTIDE SEQUENCE [LARGE SCALE GENOMIC DNA]</scope>
    <source>
        <strain evidence="17">NBRC 3561</strain>
    </source>
</reference>
<evidence type="ECO:0000256" key="1">
    <source>
        <dbReference type="ARBA" id="ARBA00004496"/>
    </source>
</evidence>
<keyword evidence="4" id="KW-0547">Nucleotide-binding</keyword>
<gene>
    <name evidence="16" type="primary">uvrA_3</name>
    <name evidence="16" type="ORF">SO3561_00359</name>
</gene>
<dbReference type="SUPFAM" id="SSF52540">
    <property type="entry name" value="P-loop containing nucleoside triphosphate hydrolases"/>
    <property type="match status" value="1"/>
</dbReference>
<protein>
    <recommendedName>
        <fullName evidence="12">UvrABC system protein A</fullName>
    </recommendedName>
    <alternativeName>
        <fullName evidence="13">Excinuclease ABC subunit A</fullName>
    </alternativeName>
</protein>
<keyword evidence="7" id="KW-0067">ATP-binding</keyword>
<name>A0A250V3W0_STROL</name>
<dbReference type="InterPro" id="IPR027417">
    <property type="entry name" value="P-loop_NTPase"/>
</dbReference>
<dbReference type="STRING" id="1963.AQJ27_04185"/>
<evidence type="ECO:0000256" key="12">
    <source>
        <dbReference type="ARBA" id="ARBA00039316"/>
    </source>
</evidence>
<evidence type="ECO:0000313" key="16">
    <source>
        <dbReference type="EMBL" id="GAX48877.1"/>
    </source>
</evidence>
<evidence type="ECO:0000256" key="9">
    <source>
        <dbReference type="ARBA" id="ARBA00023125"/>
    </source>
</evidence>
<evidence type="ECO:0000256" key="4">
    <source>
        <dbReference type="ARBA" id="ARBA00022741"/>
    </source>
</evidence>
<evidence type="ECO:0000256" key="5">
    <source>
        <dbReference type="ARBA" id="ARBA00022763"/>
    </source>
</evidence>
<comment type="subcellular location">
    <subcellularLocation>
        <location evidence="1">Cytoplasm</location>
    </subcellularLocation>
</comment>
<dbReference type="InterPro" id="IPR041102">
    <property type="entry name" value="UvrA_inter"/>
</dbReference>
<evidence type="ECO:0000313" key="17">
    <source>
        <dbReference type="Proteomes" id="UP000217446"/>
    </source>
</evidence>
<proteinExistence type="inferred from homology"/>
<evidence type="ECO:0000256" key="3">
    <source>
        <dbReference type="ARBA" id="ARBA00022737"/>
    </source>
</evidence>
<comment type="similarity">
    <text evidence="11">Belongs to the ABC transporter superfamily. UvrA family.</text>
</comment>
<keyword evidence="2" id="KW-0963">Cytoplasm</keyword>
<accession>A0A250V3W0</accession>
<keyword evidence="10" id="KW-0234">DNA repair</keyword>
<dbReference type="GO" id="GO:0006281">
    <property type="term" value="P:DNA repair"/>
    <property type="evidence" value="ECO:0007669"/>
    <property type="project" value="UniProtKB-KW"/>
</dbReference>
<dbReference type="GO" id="GO:0005524">
    <property type="term" value="F:ATP binding"/>
    <property type="evidence" value="ECO:0007669"/>
    <property type="project" value="UniProtKB-KW"/>
</dbReference>
<dbReference type="GO" id="GO:0005737">
    <property type="term" value="C:cytoplasm"/>
    <property type="evidence" value="ECO:0007669"/>
    <property type="project" value="UniProtKB-SubCell"/>
</dbReference>
<dbReference type="PANTHER" id="PTHR43152:SF3">
    <property type="entry name" value="UVRABC SYSTEM PROTEIN A"/>
    <property type="match status" value="1"/>
</dbReference>
<dbReference type="Pfam" id="PF17760">
    <property type="entry name" value="UvrA_inter"/>
    <property type="match status" value="1"/>
</dbReference>
<evidence type="ECO:0000256" key="10">
    <source>
        <dbReference type="ARBA" id="ARBA00023204"/>
    </source>
</evidence>
<organism evidence="16 17">
    <name type="scientific">Streptomyces olivochromogenes</name>
    <dbReference type="NCBI Taxonomy" id="1963"/>
    <lineage>
        <taxon>Bacteria</taxon>
        <taxon>Bacillati</taxon>
        <taxon>Actinomycetota</taxon>
        <taxon>Actinomycetes</taxon>
        <taxon>Kitasatosporales</taxon>
        <taxon>Streptomycetaceae</taxon>
        <taxon>Streptomyces</taxon>
    </lineage>
</organism>
<evidence type="ECO:0000256" key="8">
    <source>
        <dbReference type="ARBA" id="ARBA00022881"/>
    </source>
</evidence>
<keyword evidence="6" id="KW-0228">DNA excision</keyword>
<dbReference type="PANTHER" id="PTHR43152">
    <property type="entry name" value="UVRABC SYSTEM PROTEIN A"/>
    <property type="match status" value="1"/>
</dbReference>
<dbReference type="EMBL" id="BDQI01000001">
    <property type="protein sequence ID" value="GAX48877.1"/>
    <property type="molecule type" value="Genomic_DNA"/>
</dbReference>
<comment type="caution">
    <text evidence="16">The sequence shown here is derived from an EMBL/GenBank/DDBJ whole genome shotgun (WGS) entry which is preliminary data.</text>
</comment>
<feature type="region of interest" description="Disordered" evidence="14">
    <location>
        <begin position="110"/>
        <end position="141"/>
    </location>
</feature>
<keyword evidence="5" id="KW-0227">DNA damage</keyword>